<dbReference type="PROSITE" id="PS50112">
    <property type="entry name" value="PAS"/>
    <property type="match status" value="1"/>
</dbReference>
<gene>
    <name evidence="3" type="ORF">H2O73_11940</name>
</gene>
<dbReference type="SUPFAM" id="SSF141868">
    <property type="entry name" value="EAL domain-like"/>
    <property type="match status" value="1"/>
</dbReference>
<dbReference type="PROSITE" id="PS50883">
    <property type="entry name" value="EAL"/>
    <property type="match status" value="1"/>
</dbReference>
<dbReference type="Proteomes" id="UP000571701">
    <property type="component" value="Unassembled WGS sequence"/>
</dbReference>
<dbReference type="PANTHER" id="PTHR33121:SF79">
    <property type="entry name" value="CYCLIC DI-GMP PHOSPHODIESTERASE PDED-RELATED"/>
    <property type="match status" value="1"/>
</dbReference>
<dbReference type="InterPro" id="IPR013767">
    <property type="entry name" value="PAS_fold"/>
</dbReference>
<organism evidence="3 4">
    <name type="scientific">Vibrio marinisediminis</name>
    <dbReference type="NCBI Taxonomy" id="2758441"/>
    <lineage>
        <taxon>Bacteria</taxon>
        <taxon>Pseudomonadati</taxon>
        <taxon>Pseudomonadota</taxon>
        <taxon>Gammaproteobacteria</taxon>
        <taxon>Vibrionales</taxon>
        <taxon>Vibrionaceae</taxon>
        <taxon>Vibrio</taxon>
    </lineage>
</organism>
<evidence type="ECO:0000259" key="1">
    <source>
        <dbReference type="PROSITE" id="PS50112"/>
    </source>
</evidence>
<dbReference type="AlphaFoldDB" id="A0A7W2FRY0"/>
<keyword evidence="4" id="KW-1185">Reference proteome</keyword>
<dbReference type="SMART" id="SM00091">
    <property type="entry name" value="PAS"/>
    <property type="match status" value="1"/>
</dbReference>
<dbReference type="CDD" id="cd01948">
    <property type="entry name" value="EAL"/>
    <property type="match status" value="1"/>
</dbReference>
<accession>A0A7W2FRY0</accession>
<dbReference type="Pfam" id="PF00989">
    <property type="entry name" value="PAS"/>
    <property type="match status" value="1"/>
</dbReference>
<dbReference type="CDD" id="cd00130">
    <property type="entry name" value="PAS"/>
    <property type="match status" value="1"/>
</dbReference>
<name>A0A7W2FRY0_9VIBR</name>
<dbReference type="Gene3D" id="3.10.580.10">
    <property type="entry name" value="CBS-domain"/>
    <property type="match status" value="1"/>
</dbReference>
<dbReference type="EMBL" id="JACFYF010000006">
    <property type="protein sequence ID" value="MBA5763062.1"/>
    <property type="molecule type" value="Genomic_DNA"/>
</dbReference>
<dbReference type="PANTHER" id="PTHR33121">
    <property type="entry name" value="CYCLIC DI-GMP PHOSPHODIESTERASE PDEF"/>
    <property type="match status" value="1"/>
</dbReference>
<evidence type="ECO:0000313" key="4">
    <source>
        <dbReference type="Proteomes" id="UP000571701"/>
    </source>
</evidence>
<dbReference type="InterPro" id="IPR046342">
    <property type="entry name" value="CBS_dom_sf"/>
</dbReference>
<sequence>MNDVMSHLANTESGMEEKKPKYLVYDWEINLATQEFSCDHDVQQLFFAQSFDSLPVNEFLKLVPRQQKKTIKAAFRKALVSDQEVYCHCCLLIPNALFAYVELSISRHGDQQLKGSVSPCMIVPGATEAAELFYSIFENQHQGIVVTDAETRILACNYKFESMSGYLRHEIVGLKTHIFNSSQHDEHYFQQLWDALNDAGYWSGVLLSRHANGEVFPQNLTIQSISLSNGKHYYLGFYSDLSSHLDRIEDINCGGVDLLTQLPVSERFINDLERQCEIKESANNLLVVAMQPNLSSDNVTNLKRQFAQYLKAHTNAVCCGYMDGGRFLAALPIVVESPNEPIRDIAKTLGLFFQCFKQGGEVLHTQVKTGKVGVSIYGVDADTPRRLVSHACQTLLELQPGDRRTMVFYEREIHHQIERKKRLETHLLQALDNGDVEVRFQPIFDLKARRIERFEALCHIPPLEGEEVKTPEYIAIAQDINQHTRLDAWVTGLALNQFKLLSQKFGDHVELSINRSFSDDDDVYEELKKLSLALDKADVSPDKLTIECTNVAFLLGKEKNRQIIQLLREAGVSIAVDGFGTGYASFGYLKDPLIDVLKINRQFIANVQPNSREYVLIDTLIQLSHKLGLTVVAEGVDSEQEWQAVSQLGVEYVQGNYIAPPQQLEQIITQNDYGQLPENGFVEPSHSIIRLANLQLKYLDPGDPLSLAYQYFEDSHSDILPVIDKKQCVGVVDRAAVNLHMTPNMGTDLESSKEQGNWSKSVNRMMKPVKCTLSYLTDLNEVRHLATTEPFPWLLVDEKGHYKGLVESFSVIKYLADS</sequence>
<comment type="caution">
    <text evidence="3">The sequence shown here is derived from an EMBL/GenBank/DDBJ whole genome shotgun (WGS) entry which is preliminary data.</text>
</comment>
<dbReference type="InterPro" id="IPR050706">
    <property type="entry name" value="Cyclic-di-GMP_PDE-like"/>
</dbReference>
<dbReference type="InterPro" id="IPR001633">
    <property type="entry name" value="EAL_dom"/>
</dbReference>
<dbReference type="Pfam" id="PF00563">
    <property type="entry name" value="EAL"/>
    <property type="match status" value="1"/>
</dbReference>
<reference evidence="3 4" key="1">
    <citation type="submission" date="2020-07" db="EMBL/GenBank/DDBJ databases">
        <title>Vibrio marinisediminis sp. nov., isolated from marine sediment.</title>
        <authorList>
            <person name="Ji X."/>
        </authorList>
    </citation>
    <scope>NUCLEOTIDE SEQUENCE [LARGE SCALE GENOMIC DNA]</scope>
    <source>
        <strain evidence="3 4">404</strain>
    </source>
</reference>
<protein>
    <submittedName>
        <fullName evidence="3">EAL domain-containing protein</fullName>
    </submittedName>
</protein>
<dbReference type="InterPro" id="IPR035919">
    <property type="entry name" value="EAL_sf"/>
</dbReference>
<feature type="domain" description="EAL" evidence="2">
    <location>
        <begin position="420"/>
        <end position="675"/>
    </location>
</feature>
<dbReference type="Gene3D" id="3.30.450.20">
    <property type="entry name" value="PAS domain"/>
    <property type="match status" value="1"/>
</dbReference>
<evidence type="ECO:0000313" key="3">
    <source>
        <dbReference type="EMBL" id="MBA5763062.1"/>
    </source>
</evidence>
<dbReference type="SUPFAM" id="SSF55785">
    <property type="entry name" value="PYP-like sensor domain (PAS domain)"/>
    <property type="match status" value="1"/>
</dbReference>
<dbReference type="Gene3D" id="3.20.20.450">
    <property type="entry name" value="EAL domain"/>
    <property type="match status" value="1"/>
</dbReference>
<dbReference type="GO" id="GO:0071111">
    <property type="term" value="F:cyclic-guanylate-specific phosphodiesterase activity"/>
    <property type="evidence" value="ECO:0007669"/>
    <property type="project" value="InterPro"/>
</dbReference>
<dbReference type="InterPro" id="IPR000014">
    <property type="entry name" value="PAS"/>
</dbReference>
<dbReference type="SMART" id="SM00052">
    <property type="entry name" value="EAL"/>
    <property type="match status" value="1"/>
</dbReference>
<dbReference type="InterPro" id="IPR035965">
    <property type="entry name" value="PAS-like_dom_sf"/>
</dbReference>
<dbReference type="GO" id="GO:0006355">
    <property type="term" value="P:regulation of DNA-templated transcription"/>
    <property type="evidence" value="ECO:0007669"/>
    <property type="project" value="InterPro"/>
</dbReference>
<evidence type="ECO:0000259" key="2">
    <source>
        <dbReference type="PROSITE" id="PS50883"/>
    </source>
</evidence>
<dbReference type="SUPFAM" id="SSF54631">
    <property type="entry name" value="CBS-domain pair"/>
    <property type="match status" value="1"/>
</dbReference>
<dbReference type="NCBIfam" id="TIGR00229">
    <property type="entry name" value="sensory_box"/>
    <property type="match status" value="1"/>
</dbReference>
<feature type="domain" description="PAS" evidence="1">
    <location>
        <begin position="129"/>
        <end position="173"/>
    </location>
</feature>
<proteinExistence type="predicted"/>